<proteinExistence type="predicted"/>
<keyword evidence="3" id="KW-1185">Reference proteome</keyword>
<dbReference type="Proteomes" id="UP000199435">
    <property type="component" value="Unassembled WGS sequence"/>
</dbReference>
<feature type="transmembrane region" description="Helical" evidence="1">
    <location>
        <begin position="20"/>
        <end position="39"/>
    </location>
</feature>
<keyword evidence="1" id="KW-0812">Transmembrane</keyword>
<reference evidence="3" key="1">
    <citation type="submission" date="2016-08" db="EMBL/GenBank/DDBJ databases">
        <authorList>
            <person name="Varghese N."/>
            <person name="Submissions Spin"/>
        </authorList>
    </citation>
    <scope>NUCLEOTIDE SEQUENCE [LARGE SCALE GENOMIC DNA]</scope>
    <source>
        <strain evidence="3">HAMBI 2971</strain>
    </source>
</reference>
<evidence type="ECO:0000256" key="1">
    <source>
        <dbReference type="SAM" id="Phobius"/>
    </source>
</evidence>
<keyword evidence="1" id="KW-0472">Membrane</keyword>
<protein>
    <submittedName>
        <fullName evidence="2">Uncharacterized protein</fullName>
    </submittedName>
</protein>
<dbReference type="EMBL" id="FMAH01000052">
    <property type="protein sequence ID" value="SCB46372.1"/>
    <property type="molecule type" value="Genomic_DNA"/>
</dbReference>
<sequence length="40" mass="4714">MGYDWDGSKTRRIRKLKYGISLLLFAIFLAAPTMFLLHLR</sequence>
<gene>
    <name evidence="2" type="ORF">GA0061102_105247</name>
</gene>
<evidence type="ECO:0000313" key="2">
    <source>
        <dbReference type="EMBL" id="SCB46372.1"/>
    </source>
</evidence>
<name>A0A1C3X280_9HYPH</name>
<keyword evidence="1" id="KW-1133">Transmembrane helix</keyword>
<organism evidence="2 3">
    <name type="scientific">Rhizobium miluonense</name>
    <dbReference type="NCBI Taxonomy" id="411945"/>
    <lineage>
        <taxon>Bacteria</taxon>
        <taxon>Pseudomonadati</taxon>
        <taxon>Pseudomonadota</taxon>
        <taxon>Alphaproteobacteria</taxon>
        <taxon>Hyphomicrobiales</taxon>
        <taxon>Rhizobiaceae</taxon>
        <taxon>Rhizobium/Agrobacterium group</taxon>
        <taxon>Rhizobium</taxon>
    </lineage>
</organism>
<evidence type="ECO:0000313" key="3">
    <source>
        <dbReference type="Proteomes" id="UP000199435"/>
    </source>
</evidence>
<dbReference type="AlphaFoldDB" id="A0A1C3X280"/>
<accession>A0A1C3X280</accession>